<dbReference type="EMBL" id="JAVRRD010000022">
    <property type="protein sequence ID" value="KAK5048375.1"/>
    <property type="molecule type" value="Genomic_DNA"/>
</dbReference>
<dbReference type="CDD" id="cd12809">
    <property type="entry name" value="Esterase_713_like-2"/>
    <property type="match status" value="1"/>
</dbReference>
<evidence type="ECO:0008006" key="3">
    <source>
        <dbReference type="Google" id="ProtNLM"/>
    </source>
</evidence>
<evidence type="ECO:0000313" key="1">
    <source>
        <dbReference type="EMBL" id="KAK5048375.1"/>
    </source>
</evidence>
<name>A0AAV9N3X3_9EURO</name>
<proteinExistence type="predicted"/>
<evidence type="ECO:0000313" key="2">
    <source>
        <dbReference type="Proteomes" id="UP001358417"/>
    </source>
</evidence>
<dbReference type="GeneID" id="89974219"/>
<dbReference type="Proteomes" id="UP001358417">
    <property type="component" value="Unassembled WGS sequence"/>
</dbReference>
<dbReference type="AlphaFoldDB" id="A0AAV9N3X3"/>
<dbReference type="InterPro" id="IPR050228">
    <property type="entry name" value="Carboxylesterase_BioH"/>
</dbReference>
<dbReference type="InterPro" id="IPR029058">
    <property type="entry name" value="AB_hydrolase_fold"/>
</dbReference>
<keyword evidence="2" id="KW-1185">Reference proteome</keyword>
<dbReference type="RefSeq" id="XP_064703833.1">
    <property type="nucleotide sequence ID" value="XM_064849609.1"/>
</dbReference>
<sequence length="361" mass="39792">MATQEQYVETPCHRRFFFVGGVYVEDTATHFGGYTLKDQTYVECLTPIGGARREFPIVLIHGGGQSGMNWLQTPDGRKGWASFFLDQGYELYLIDTASRGRSAMDLTQNYIQYPTGMAEDFWTCTKAAAKWAQAKLHNQWPGTGRRGDPVFDQYYATILPSAVDLVAYQQAQKDGVSALLKRIDRPSILLIHSQGAPGGWLAADAFPHLVKAIVAVEPNGPPFAGTHPHNGSAARSWGLTDIPMEFSPAISGPSELHLTTIPSTEDGKEAVVLQDESHGRTVHKLKNLESIPVLIEMGEASYHAGFDHATVAFLRQAGVSCDFIKLEDIGIHGNGHMQMLELNNLQIAAVLHRWIEDKLYT</sequence>
<comment type="caution">
    <text evidence="1">The sequence shown here is derived from an EMBL/GenBank/DDBJ whole genome shotgun (WGS) entry which is preliminary data.</text>
</comment>
<accession>A0AAV9N3X3</accession>
<dbReference type="PANTHER" id="PTHR43194:SF4">
    <property type="entry name" value="AB HYDROLASE-1 DOMAIN-CONTAINING PROTEIN"/>
    <property type="match status" value="1"/>
</dbReference>
<reference evidence="1 2" key="1">
    <citation type="submission" date="2023-08" db="EMBL/GenBank/DDBJ databases">
        <title>Black Yeasts Isolated from many extreme environments.</title>
        <authorList>
            <person name="Coleine C."/>
            <person name="Stajich J.E."/>
            <person name="Selbmann L."/>
        </authorList>
    </citation>
    <scope>NUCLEOTIDE SEQUENCE [LARGE SCALE GENOMIC DNA]</scope>
    <source>
        <strain evidence="1 2">CCFEE 5792</strain>
    </source>
</reference>
<dbReference type="Gene3D" id="3.40.50.1820">
    <property type="entry name" value="alpha/beta hydrolase"/>
    <property type="match status" value="1"/>
</dbReference>
<dbReference type="SUPFAM" id="SSF53474">
    <property type="entry name" value="alpha/beta-Hydrolases"/>
    <property type="match status" value="1"/>
</dbReference>
<gene>
    <name evidence="1" type="ORF">LTR84_006045</name>
</gene>
<protein>
    <recommendedName>
        <fullName evidence="3">AB hydrolase-1 domain-containing protein</fullName>
    </recommendedName>
</protein>
<organism evidence="1 2">
    <name type="scientific">Exophiala bonariae</name>
    <dbReference type="NCBI Taxonomy" id="1690606"/>
    <lineage>
        <taxon>Eukaryota</taxon>
        <taxon>Fungi</taxon>
        <taxon>Dikarya</taxon>
        <taxon>Ascomycota</taxon>
        <taxon>Pezizomycotina</taxon>
        <taxon>Eurotiomycetes</taxon>
        <taxon>Chaetothyriomycetidae</taxon>
        <taxon>Chaetothyriales</taxon>
        <taxon>Herpotrichiellaceae</taxon>
        <taxon>Exophiala</taxon>
    </lineage>
</organism>
<dbReference type="PANTHER" id="PTHR43194">
    <property type="entry name" value="HYDROLASE ALPHA/BETA FOLD FAMILY"/>
    <property type="match status" value="1"/>
</dbReference>